<dbReference type="PROSITE" id="PS51155">
    <property type="entry name" value="CHIT_BIND_RR_2"/>
    <property type="match status" value="1"/>
</dbReference>
<keyword evidence="2" id="KW-0732">Signal</keyword>
<feature type="compositionally biased region" description="Polar residues" evidence="4">
    <location>
        <begin position="310"/>
        <end position="323"/>
    </location>
</feature>
<feature type="region of interest" description="Disordered" evidence="4">
    <location>
        <begin position="586"/>
        <end position="614"/>
    </location>
</feature>
<evidence type="ECO:0000256" key="2">
    <source>
        <dbReference type="ARBA" id="ARBA00022729"/>
    </source>
</evidence>
<dbReference type="AlphaFoldDB" id="A0A821TKD3"/>
<proteinExistence type="predicted"/>
<dbReference type="GO" id="GO:0042302">
    <property type="term" value="F:structural constituent of cuticle"/>
    <property type="evidence" value="ECO:0007669"/>
    <property type="project" value="UniProtKB-UniRule"/>
</dbReference>
<dbReference type="InterPro" id="IPR000618">
    <property type="entry name" value="Insect_cuticle"/>
</dbReference>
<dbReference type="PROSITE" id="PS00233">
    <property type="entry name" value="CHIT_BIND_RR_1"/>
    <property type="match status" value="1"/>
</dbReference>
<feature type="region of interest" description="Disordered" evidence="4">
    <location>
        <begin position="278"/>
        <end position="323"/>
    </location>
</feature>
<feature type="compositionally biased region" description="Polar residues" evidence="4">
    <location>
        <begin position="889"/>
        <end position="915"/>
    </location>
</feature>
<name>A0A821TKD3_9NEOP</name>
<dbReference type="Pfam" id="PF00379">
    <property type="entry name" value="Chitin_bind_4"/>
    <property type="match status" value="1"/>
</dbReference>
<dbReference type="OrthoDB" id="7484114at2759"/>
<evidence type="ECO:0000256" key="3">
    <source>
        <dbReference type="PROSITE-ProRule" id="PRU00497"/>
    </source>
</evidence>
<gene>
    <name evidence="5" type="ORF">PMACD_LOCUS9273</name>
</gene>
<feature type="region of interest" description="Disordered" evidence="4">
    <location>
        <begin position="491"/>
        <end position="514"/>
    </location>
</feature>
<feature type="compositionally biased region" description="Polar residues" evidence="4">
    <location>
        <begin position="1066"/>
        <end position="1083"/>
    </location>
</feature>
<feature type="region of interest" description="Disordered" evidence="4">
    <location>
        <begin position="814"/>
        <end position="872"/>
    </location>
</feature>
<evidence type="ECO:0000313" key="6">
    <source>
        <dbReference type="Proteomes" id="UP000663880"/>
    </source>
</evidence>
<feature type="region of interest" description="Disordered" evidence="4">
    <location>
        <begin position="889"/>
        <end position="942"/>
    </location>
</feature>
<feature type="compositionally biased region" description="Basic and acidic residues" evidence="4">
    <location>
        <begin position="1018"/>
        <end position="1035"/>
    </location>
</feature>
<accession>A0A821TKD3</accession>
<dbReference type="InterPro" id="IPR031311">
    <property type="entry name" value="CHIT_BIND_RR_consensus"/>
</dbReference>
<keyword evidence="6" id="KW-1185">Reference proteome</keyword>
<evidence type="ECO:0000256" key="4">
    <source>
        <dbReference type="SAM" id="MobiDB-lite"/>
    </source>
</evidence>
<comment type="caution">
    <text evidence="5">The sequence shown here is derived from an EMBL/GenBank/DDBJ whole genome shotgun (WGS) entry which is preliminary data.</text>
</comment>
<organism evidence="5 6">
    <name type="scientific">Pieris macdunnoughi</name>
    <dbReference type="NCBI Taxonomy" id="345717"/>
    <lineage>
        <taxon>Eukaryota</taxon>
        <taxon>Metazoa</taxon>
        <taxon>Ecdysozoa</taxon>
        <taxon>Arthropoda</taxon>
        <taxon>Hexapoda</taxon>
        <taxon>Insecta</taxon>
        <taxon>Pterygota</taxon>
        <taxon>Neoptera</taxon>
        <taxon>Endopterygota</taxon>
        <taxon>Lepidoptera</taxon>
        <taxon>Glossata</taxon>
        <taxon>Ditrysia</taxon>
        <taxon>Papilionoidea</taxon>
        <taxon>Pieridae</taxon>
        <taxon>Pierinae</taxon>
        <taxon>Pieris</taxon>
    </lineage>
</organism>
<evidence type="ECO:0000256" key="1">
    <source>
        <dbReference type="ARBA" id="ARBA00022460"/>
    </source>
</evidence>
<evidence type="ECO:0000313" key="5">
    <source>
        <dbReference type="EMBL" id="CAF4877225.1"/>
    </source>
</evidence>
<reference evidence="5" key="1">
    <citation type="submission" date="2021-02" db="EMBL/GenBank/DDBJ databases">
        <authorList>
            <person name="Steward A R."/>
        </authorList>
    </citation>
    <scope>NUCLEOTIDE SEQUENCE</scope>
</reference>
<feature type="compositionally biased region" description="Polar residues" evidence="4">
    <location>
        <begin position="1002"/>
        <end position="1012"/>
    </location>
</feature>
<feature type="region of interest" description="Disordered" evidence="4">
    <location>
        <begin position="778"/>
        <end position="802"/>
    </location>
</feature>
<feature type="compositionally biased region" description="Polar residues" evidence="4">
    <location>
        <begin position="778"/>
        <end position="796"/>
    </location>
</feature>
<dbReference type="EMBL" id="CAJOBZ010000025">
    <property type="protein sequence ID" value="CAF4877225.1"/>
    <property type="molecule type" value="Genomic_DNA"/>
</dbReference>
<sequence>METTVSATAALATKTDLSNLGTKKTLVEEQRWCGEWKVLFFQINRRILYPEGPSGPQDREIIFSALIAICSSANLDRSYLPPSSAKAAGGSSDILQPPNLPIGSYENDHQGVVVEAAVGIRASDQSGLSGLGASRISYGSTNSKVGEAAFRDKHLQGGISFLPQGFVDFNRPERIQASRDRVSNIVRLENNLTPDSYNYLYQTDNGISAAEKAVAVDGVRAEGGYSYTGDDGQVYTVTYTADEDGFQPKGAHLPTPPPIPPEIIKSLEQNAKDEAAGLFDDGSYDAQKYNTAGDYSDSSDNDRYNDRQSNKVANRPGSNSPSSFFITQNNQAFKPNFSTQTGILNNKEQANQIQFQTSEGTSNLATDTTPGLINKPDITQASFLTSNRFGETNPSQNLNQQAMSTSQQFSQQTFGGTLNTSVNDGKPASSQDIVIPLSQQPLQNEDNTQAAFPSGKPFKIMNTIQGIQPTQTSSLVSTINNNGNIIKPFTETKPSDALSSQATISPTNQPSRELTTPFETTVTSNVGTDHKPVNTFSAQVFVPVNFFTSPQAGKPQNNEQQSQLTNKFEDNIYDYNKPSLSPETIFQKPSFQGSDDKQNVNRIPVSQPNSLTQQPITSYDGEIYQYNKPILSQGSSNIQGFGQKPSVESFSQNSNVIQQISAIQSTPTNQPGSTYESNIYEYNRPTSNSNQIQQRPITSSIINVNQQQQNFEKQNQLSPNQSTNNIEKLDQYNKPSLQPFMLNQQTLQSSTSTKPSFGSSFPSMFQLNYSIQTPNSFKEQTTSENLNRTPPQSTFVQPKPTIPSFSQTIINQFRPQVPDGTNNYDIPSKPFQQPNSSSDQSRITQSPQSFGNINKPTSQPILPSTTGQLTSSFQNNGITQASISSFAPNTGSLFNQPTNSPFNSRPSSTFAQAAASTGPFPTLPSLKPQEPTPQFQPSNTYDGAIYQYNKPEESFPAKPEANEEKIIESLPINGQLNPQFMFSLDSKGSVIDKFEFKPVSSPQVLPTLSKTPQGPKFDQFKPDQSKLEVSKEADSRPIGSTILGSACCSGHLQQNKQFGKPETNRNELNAQSLSPQEASSTIKGEQFDVNRIPSTFDSTGYHY</sequence>
<dbReference type="Proteomes" id="UP000663880">
    <property type="component" value="Unassembled WGS sequence"/>
</dbReference>
<dbReference type="PRINTS" id="PR00947">
    <property type="entry name" value="CUTICLE"/>
</dbReference>
<feature type="compositionally biased region" description="Polar residues" evidence="4">
    <location>
        <begin position="932"/>
        <end position="941"/>
    </location>
</feature>
<protein>
    <submittedName>
        <fullName evidence="5">Uncharacterized protein</fullName>
    </submittedName>
</protein>
<feature type="compositionally biased region" description="Polar residues" evidence="4">
    <location>
        <begin position="600"/>
        <end position="614"/>
    </location>
</feature>
<feature type="region of interest" description="Disordered" evidence="4">
    <location>
        <begin position="1002"/>
        <end position="1035"/>
    </location>
</feature>
<feature type="region of interest" description="Disordered" evidence="4">
    <location>
        <begin position="1053"/>
        <end position="1086"/>
    </location>
</feature>
<keyword evidence="1 3" id="KW-0193">Cuticle</keyword>
<feature type="compositionally biased region" description="Basic and acidic residues" evidence="4">
    <location>
        <begin position="300"/>
        <end position="309"/>
    </location>
</feature>
<feature type="compositionally biased region" description="Polar residues" evidence="4">
    <location>
        <begin position="497"/>
        <end position="514"/>
    </location>
</feature>